<dbReference type="InterPro" id="IPR009045">
    <property type="entry name" value="Zn_M74/Hedgehog-like"/>
</dbReference>
<dbReference type="OrthoDB" id="655954at2"/>
<keyword evidence="1" id="KW-1133">Transmembrane helix</keyword>
<dbReference type="STRING" id="1217970.SAMN05444002_0164"/>
<keyword evidence="3" id="KW-1185">Reference proteome</keyword>
<protein>
    <recommendedName>
        <fullName evidence="4">Transmembrane protein</fullName>
    </recommendedName>
</protein>
<dbReference type="AlphaFoldDB" id="A0A1N6DZ31"/>
<accession>A0A1N6DZ31</accession>
<evidence type="ECO:0000313" key="3">
    <source>
        <dbReference type="Proteomes" id="UP000184932"/>
    </source>
</evidence>
<dbReference type="Gene3D" id="3.30.1380.10">
    <property type="match status" value="1"/>
</dbReference>
<feature type="transmembrane region" description="Helical" evidence="1">
    <location>
        <begin position="38"/>
        <end position="59"/>
    </location>
</feature>
<name>A0A1N6DZ31_9RHOB</name>
<evidence type="ECO:0008006" key="4">
    <source>
        <dbReference type="Google" id="ProtNLM"/>
    </source>
</evidence>
<proteinExistence type="predicted"/>
<feature type="transmembrane region" description="Helical" evidence="1">
    <location>
        <begin position="12"/>
        <end position="31"/>
    </location>
</feature>
<dbReference type="Proteomes" id="UP000184932">
    <property type="component" value="Unassembled WGS sequence"/>
</dbReference>
<sequence>MRLRAAVPLHASVALVLTVLTFTGGAAWLSALAFRRRWLALGALYLALSATLWVAAPLWGRQPMPCWGEPLRAKGIYCAMNRTYVTPELALVLADLAGAMEAAHPGTITLMLDGGFPATNLPLLPHLSHDDGQKADLAFWYRDAQGYAPARTPSPLGYFAFEAGPTDCRPGSFSLRWNLAWLQPFWPEMTLDGPRLETALALLEADGRVGKVFVEPHLAQRHGAGSKVRFQGCRAARHDDHIHLQL</sequence>
<dbReference type="RefSeq" id="WP_074254381.1">
    <property type="nucleotide sequence ID" value="NZ_FSRL01000001.1"/>
</dbReference>
<keyword evidence="1" id="KW-0812">Transmembrane</keyword>
<keyword evidence="1" id="KW-0472">Membrane</keyword>
<dbReference type="SUPFAM" id="SSF55166">
    <property type="entry name" value="Hedgehog/DD-peptidase"/>
    <property type="match status" value="1"/>
</dbReference>
<evidence type="ECO:0000256" key="1">
    <source>
        <dbReference type="SAM" id="Phobius"/>
    </source>
</evidence>
<reference evidence="3" key="1">
    <citation type="submission" date="2016-11" db="EMBL/GenBank/DDBJ databases">
        <authorList>
            <person name="Varghese N."/>
            <person name="Submissions S."/>
        </authorList>
    </citation>
    <scope>NUCLEOTIDE SEQUENCE [LARGE SCALE GENOMIC DNA]</scope>
    <source>
        <strain evidence="3">DSM 29440</strain>
    </source>
</reference>
<organism evidence="2 3">
    <name type="scientific">Vannielia litorea</name>
    <dbReference type="NCBI Taxonomy" id="1217970"/>
    <lineage>
        <taxon>Bacteria</taxon>
        <taxon>Pseudomonadati</taxon>
        <taxon>Pseudomonadota</taxon>
        <taxon>Alphaproteobacteria</taxon>
        <taxon>Rhodobacterales</taxon>
        <taxon>Paracoccaceae</taxon>
        <taxon>Vannielia</taxon>
    </lineage>
</organism>
<dbReference type="EMBL" id="FSRL01000001">
    <property type="protein sequence ID" value="SIN76046.1"/>
    <property type="molecule type" value="Genomic_DNA"/>
</dbReference>
<gene>
    <name evidence="2" type="ORF">SAMN05444002_0164</name>
</gene>
<evidence type="ECO:0000313" key="2">
    <source>
        <dbReference type="EMBL" id="SIN76046.1"/>
    </source>
</evidence>